<evidence type="ECO:0000259" key="8">
    <source>
        <dbReference type="Pfam" id="PF01171"/>
    </source>
</evidence>
<dbReference type="GO" id="GO:0016787">
    <property type="term" value="F:hydrolase activity"/>
    <property type="evidence" value="ECO:0007669"/>
    <property type="project" value="UniProtKB-KW"/>
</dbReference>
<dbReference type="Pfam" id="PF01171">
    <property type="entry name" value="ATP_bind_3"/>
    <property type="match status" value="1"/>
</dbReference>
<proteinExistence type="inferred from homology"/>
<keyword evidence="5" id="KW-0067">ATP-binding</keyword>
<dbReference type="GO" id="GO:0005524">
    <property type="term" value="F:ATP binding"/>
    <property type="evidence" value="ECO:0007669"/>
    <property type="project" value="UniProtKB-KW"/>
</dbReference>
<evidence type="ECO:0000256" key="2">
    <source>
        <dbReference type="ARBA" id="ARBA00022598"/>
    </source>
</evidence>
<evidence type="ECO:0000256" key="4">
    <source>
        <dbReference type="ARBA" id="ARBA00022741"/>
    </source>
</evidence>
<dbReference type="AlphaFoldDB" id="A0A1E7ELB4"/>
<name>A0A1E7ELB4_9STRA</name>
<feature type="compositionally biased region" description="Low complexity" evidence="7">
    <location>
        <begin position="384"/>
        <end position="405"/>
    </location>
</feature>
<evidence type="ECO:0000256" key="7">
    <source>
        <dbReference type="SAM" id="MobiDB-lite"/>
    </source>
</evidence>
<dbReference type="Gene3D" id="3.40.50.620">
    <property type="entry name" value="HUPs"/>
    <property type="match status" value="2"/>
</dbReference>
<feature type="compositionally biased region" description="Basic residues" evidence="7">
    <location>
        <begin position="275"/>
        <end position="285"/>
    </location>
</feature>
<dbReference type="SUPFAM" id="SSF52402">
    <property type="entry name" value="Adenine nucleotide alpha hydrolases-like"/>
    <property type="match status" value="1"/>
</dbReference>
<gene>
    <name evidence="9" type="ORF">FRACYDRAFT_254211</name>
</gene>
<keyword evidence="2" id="KW-0436">Ligase</keyword>
<dbReference type="GO" id="GO:0008033">
    <property type="term" value="P:tRNA processing"/>
    <property type="evidence" value="ECO:0007669"/>
    <property type="project" value="UniProtKB-KW"/>
</dbReference>
<keyword evidence="4" id="KW-0547">Nucleotide-binding</keyword>
<dbReference type="KEGG" id="fcy:FRACYDRAFT_254211"/>
<evidence type="ECO:0000256" key="6">
    <source>
        <dbReference type="ARBA" id="ARBA00048539"/>
    </source>
</evidence>
<feature type="compositionally biased region" description="Low complexity" evidence="7">
    <location>
        <begin position="217"/>
        <end position="240"/>
    </location>
</feature>
<dbReference type="Proteomes" id="UP000095751">
    <property type="component" value="Unassembled WGS sequence"/>
</dbReference>
<evidence type="ECO:0000256" key="1">
    <source>
        <dbReference type="ARBA" id="ARBA00013267"/>
    </source>
</evidence>
<feature type="region of interest" description="Disordered" evidence="7">
    <location>
        <begin position="381"/>
        <end position="405"/>
    </location>
</feature>
<dbReference type="CDD" id="cd01992">
    <property type="entry name" value="TilS_N"/>
    <property type="match status" value="1"/>
</dbReference>
<evidence type="ECO:0000256" key="3">
    <source>
        <dbReference type="ARBA" id="ARBA00022694"/>
    </source>
</evidence>
<evidence type="ECO:0000313" key="10">
    <source>
        <dbReference type="Proteomes" id="UP000095751"/>
    </source>
</evidence>
<feature type="region of interest" description="Disordered" evidence="7">
    <location>
        <begin position="265"/>
        <end position="286"/>
    </location>
</feature>
<dbReference type="PANTHER" id="PTHR43033:SF1">
    <property type="entry name" value="TRNA(ILE)-LYSIDINE SYNTHASE-RELATED"/>
    <property type="match status" value="1"/>
</dbReference>
<feature type="region of interest" description="Disordered" evidence="7">
    <location>
        <begin position="214"/>
        <end position="248"/>
    </location>
</feature>
<dbReference type="EC" id="6.3.4.19" evidence="1"/>
<organism evidence="9 10">
    <name type="scientific">Fragilariopsis cylindrus CCMP1102</name>
    <dbReference type="NCBI Taxonomy" id="635003"/>
    <lineage>
        <taxon>Eukaryota</taxon>
        <taxon>Sar</taxon>
        <taxon>Stramenopiles</taxon>
        <taxon>Ochrophyta</taxon>
        <taxon>Bacillariophyta</taxon>
        <taxon>Bacillariophyceae</taxon>
        <taxon>Bacillariophycidae</taxon>
        <taxon>Bacillariales</taxon>
        <taxon>Bacillariaceae</taxon>
        <taxon>Fragilariopsis</taxon>
    </lineage>
</organism>
<dbReference type="InParanoid" id="A0A1E7ELB4"/>
<dbReference type="HAMAP" id="MF_01161">
    <property type="entry name" value="tRNA_Ile_lys_synt"/>
    <property type="match status" value="1"/>
</dbReference>
<keyword evidence="10" id="KW-1185">Reference proteome</keyword>
<comment type="catalytic activity">
    <reaction evidence="6">
        <text>cytidine(34) in tRNA(Ile2) + L-lysine + ATP = lysidine(34) in tRNA(Ile2) + AMP + diphosphate + H(+)</text>
        <dbReference type="Rhea" id="RHEA:43744"/>
        <dbReference type="Rhea" id="RHEA-COMP:10625"/>
        <dbReference type="Rhea" id="RHEA-COMP:10670"/>
        <dbReference type="ChEBI" id="CHEBI:15378"/>
        <dbReference type="ChEBI" id="CHEBI:30616"/>
        <dbReference type="ChEBI" id="CHEBI:32551"/>
        <dbReference type="ChEBI" id="CHEBI:33019"/>
        <dbReference type="ChEBI" id="CHEBI:82748"/>
        <dbReference type="ChEBI" id="CHEBI:83665"/>
        <dbReference type="ChEBI" id="CHEBI:456215"/>
        <dbReference type="EC" id="6.3.4.19"/>
    </reaction>
</comment>
<dbReference type="InterPro" id="IPR011063">
    <property type="entry name" value="TilS/TtcA_N"/>
</dbReference>
<dbReference type="InterPro" id="IPR014729">
    <property type="entry name" value="Rossmann-like_a/b/a_fold"/>
</dbReference>
<evidence type="ECO:0000256" key="5">
    <source>
        <dbReference type="ARBA" id="ARBA00022840"/>
    </source>
</evidence>
<accession>A0A1E7ELB4</accession>
<reference evidence="9 10" key="1">
    <citation type="submission" date="2016-09" db="EMBL/GenBank/DDBJ databases">
        <title>Extensive genetic diversity and differential bi-allelic expression allows diatom success in the polar Southern Ocean.</title>
        <authorList>
            <consortium name="DOE Joint Genome Institute"/>
            <person name="Mock T."/>
            <person name="Otillar R.P."/>
            <person name="Strauss J."/>
            <person name="Dupont C."/>
            <person name="Frickenhaus S."/>
            <person name="Maumus F."/>
            <person name="Mcmullan M."/>
            <person name="Sanges R."/>
            <person name="Schmutz J."/>
            <person name="Toseland A."/>
            <person name="Valas R."/>
            <person name="Veluchamy A."/>
            <person name="Ward B.J."/>
            <person name="Allen A."/>
            <person name="Barry K."/>
            <person name="Falciatore A."/>
            <person name="Ferrante M."/>
            <person name="Fortunato A.E."/>
            <person name="Gloeckner G."/>
            <person name="Gruber A."/>
            <person name="Hipkin R."/>
            <person name="Janech M."/>
            <person name="Kroth P."/>
            <person name="Leese F."/>
            <person name="Lindquist E."/>
            <person name="Lyon B.R."/>
            <person name="Martin J."/>
            <person name="Mayer C."/>
            <person name="Parker M."/>
            <person name="Quesneville H."/>
            <person name="Raymond J."/>
            <person name="Uhlig C."/>
            <person name="Valentin K.U."/>
            <person name="Worden A.Z."/>
            <person name="Armbrust E.V."/>
            <person name="Bowler C."/>
            <person name="Green B."/>
            <person name="Moulton V."/>
            <person name="Van Oosterhout C."/>
            <person name="Grigoriev I."/>
        </authorList>
    </citation>
    <scope>NUCLEOTIDE SEQUENCE [LARGE SCALE GENOMIC DNA]</scope>
    <source>
        <strain evidence="9 10">CCMP1102</strain>
    </source>
</reference>
<dbReference type="EMBL" id="KV784405">
    <property type="protein sequence ID" value="OEU06657.1"/>
    <property type="molecule type" value="Genomic_DNA"/>
</dbReference>
<protein>
    <recommendedName>
        <fullName evidence="1">tRNA(Ile)-lysidine synthetase</fullName>
        <ecNumber evidence="1">6.3.4.19</ecNumber>
    </recommendedName>
</protein>
<dbReference type="InterPro" id="IPR012094">
    <property type="entry name" value="tRNA_Ile_lys_synt"/>
</dbReference>
<dbReference type="InterPro" id="IPR012795">
    <property type="entry name" value="tRNA_Ile_lys_synt_N"/>
</dbReference>
<dbReference type="OrthoDB" id="46912at2759"/>
<feature type="region of interest" description="Disordered" evidence="7">
    <location>
        <begin position="434"/>
        <end position="454"/>
    </location>
</feature>
<dbReference type="GO" id="GO:0032267">
    <property type="term" value="F:tRNA(Ile)-lysidine synthase activity"/>
    <property type="evidence" value="ECO:0007669"/>
    <property type="project" value="UniProtKB-EC"/>
</dbReference>
<feature type="domain" description="tRNA(Ile)-lysidine/2-thiocytidine synthase N-terminal" evidence="8">
    <location>
        <begin position="87"/>
        <end position="156"/>
    </location>
</feature>
<keyword evidence="3" id="KW-0819">tRNA processing</keyword>
<keyword evidence="9" id="KW-0378">Hydrolase</keyword>
<evidence type="ECO:0000313" key="9">
    <source>
        <dbReference type="EMBL" id="OEU06657.1"/>
    </source>
</evidence>
<dbReference type="PANTHER" id="PTHR43033">
    <property type="entry name" value="TRNA(ILE)-LYSIDINE SYNTHASE-RELATED"/>
    <property type="match status" value="1"/>
</dbReference>
<feature type="compositionally biased region" description="Low complexity" evidence="7">
    <location>
        <begin position="434"/>
        <end position="447"/>
    </location>
</feature>
<sequence>MILRLLQQQQLLLLSRRSSSNSPSPSPSPRRILKLQDLSSLALSIHDRLQTLLHMNNINLSTTVINENDNKNKNNNKSRIIYKIPISVAVSGGCDSIALLHSLLEYHNYNQNRNRTTTTNLLLKFDITILHFNHQQRPLESEKDCQLVQDLVTAVAADDQDQQQDQQDKIIIPFGLILTGHHQDDSNETIVLKLLRGCHLLNLHQKGTIQSITQMKSQSSSQVPALTSSSSSSQVVATTTKDNEDDDDETKIYLVRPFVSMDIDYDNNNIDSTNNKKKKSTKHGHTKQELMNYLTIRNLRWREDQSNHDADSKYLRNRIRNELLPLLQNITNNSFVDKRLPSILKQKKQRKSMKIRDYLRGQKIPLYQRDYIELLFMSSDNTSEQPQPQQDYEQNQQDEQKQNQNQNELNDEHLVAVRINNNWIIDHQFNIDNNTTTTTTTTTNNNSKKIDNDNDNINNNNVNVNDNDVPTTSNRIMTTLVLLKPKN</sequence>